<comment type="caution">
    <text evidence="1">The sequence shown here is derived from an EMBL/GenBank/DDBJ whole genome shotgun (WGS) entry which is preliminary data.</text>
</comment>
<gene>
    <name evidence="1" type="ORF">JET18_16705</name>
</gene>
<proteinExistence type="predicted"/>
<evidence type="ECO:0000313" key="2">
    <source>
        <dbReference type="Proteomes" id="UP000661696"/>
    </source>
</evidence>
<keyword evidence="2" id="KW-1185">Reference proteome</keyword>
<dbReference type="EMBL" id="JAELVM010000003">
    <property type="protein sequence ID" value="MBL1222495.1"/>
    <property type="molecule type" value="Genomic_DNA"/>
</dbReference>
<name>A0ABS1QIS8_9FLAO</name>
<organism evidence="1 2">
    <name type="scientific">Chryseobacterium endalhagicum</name>
    <dbReference type="NCBI Taxonomy" id="2797638"/>
    <lineage>
        <taxon>Bacteria</taxon>
        <taxon>Pseudomonadati</taxon>
        <taxon>Bacteroidota</taxon>
        <taxon>Flavobacteriia</taxon>
        <taxon>Flavobacteriales</taxon>
        <taxon>Weeksellaceae</taxon>
        <taxon>Chryseobacterium group</taxon>
        <taxon>Chryseobacterium</taxon>
    </lineage>
</organism>
<dbReference type="Proteomes" id="UP000661696">
    <property type="component" value="Unassembled WGS sequence"/>
</dbReference>
<sequence>MKHETPISFRIKMNSPNGREILYSNTFEICQGCPEVGKLSIDGNTIKKEVFGGPLLYENGFIYVPCFKRKWFNSGFYLTKIDIFTLEFVIISDMYQIIDLIKIEDNAIFFYNNLEQSNIVKIPLK</sequence>
<dbReference type="RefSeq" id="WP_202092893.1">
    <property type="nucleotide sequence ID" value="NZ_JAELVM010000003.1"/>
</dbReference>
<evidence type="ECO:0000313" key="1">
    <source>
        <dbReference type="EMBL" id="MBL1222495.1"/>
    </source>
</evidence>
<reference evidence="1 2" key="1">
    <citation type="submission" date="2020-12" db="EMBL/GenBank/DDBJ databases">
        <title>Chryseobacterium endoalhailicus sp. nov., isolated from seed of leguminous plant.</title>
        <authorList>
            <person name="Zhang X."/>
        </authorList>
    </citation>
    <scope>NUCLEOTIDE SEQUENCE [LARGE SCALE GENOMIC DNA]</scope>
    <source>
        <strain evidence="1 2">L7</strain>
    </source>
</reference>
<accession>A0ABS1QIS8</accession>
<protein>
    <submittedName>
        <fullName evidence="1">Uncharacterized protein</fullName>
    </submittedName>
</protein>